<reference evidence="1 2" key="1">
    <citation type="submission" date="2019-05" db="EMBL/GenBank/DDBJ databases">
        <title>The Complete Genome Sequence of the n-alkane-degrading Desulfoglaeba alkanexedens ALDC reveals multiple alkylsuccinate synthase gene clusters.</title>
        <authorList>
            <person name="Callaghan A.V."/>
            <person name="Davidova I.A."/>
            <person name="Duncan K.E."/>
            <person name="Morris B."/>
            <person name="McInerney M.J."/>
        </authorList>
    </citation>
    <scope>NUCLEOTIDE SEQUENCE [LARGE SCALE GENOMIC DNA]</scope>
    <source>
        <strain evidence="1 2">ALDC</strain>
    </source>
</reference>
<reference evidence="1 2" key="2">
    <citation type="submission" date="2019-05" db="EMBL/GenBank/DDBJ databases">
        <authorList>
            <person name="Suflita J.M."/>
            <person name="Marks C.R."/>
        </authorList>
    </citation>
    <scope>NUCLEOTIDE SEQUENCE [LARGE SCALE GENOMIC DNA]</scope>
    <source>
        <strain evidence="1 2">ALDC</strain>
    </source>
</reference>
<dbReference type="KEGG" id="dax:FDQ92_06905"/>
<sequence length="75" mass="8308">MRKAVHGLSVLVDGHLELDPFSGHWFVFCNRARTIIKILYWGQRILSLAEAFGEGPLSLAGEPGRGYRNGQGLRA</sequence>
<dbReference type="OrthoDB" id="9801450at2"/>
<accession>A0A4P8L218</accession>
<dbReference type="AlphaFoldDB" id="A0A4P8L218"/>
<organism evidence="1 2">
    <name type="scientific">Desulfoglaeba alkanexedens ALDC</name>
    <dbReference type="NCBI Taxonomy" id="980445"/>
    <lineage>
        <taxon>Bacteria</taxon>
        <taxon>Pseudomonadati</taxon>
        <taxon>Thermodesulfobacteriota</taxon>
        <taxon>Syntrophobacteria</taxon>
        <taxon>Syntrophobacterales</taxon>
        <taxon>Syntrophobacteraceae</taxon>
        <taxon>Desulfoglaeba</taxon>
    </lineage>
</organism>
<dbReference type="Proteomes" id="UP000298602">
    <property type="component" value="Chromosome"/>
</dbReference>
<protein>
    <submittedName>
        <fullName evidence="1">Transposase</fullName>
    </submittedName>
</protein>
<evidence type="ECO:0000313" key="1">
    <source>
        <dbReference type="EMBL" id="QCQ21927.1"/>
    </source>
</evidence>
<dbReference type="EMBL" id="CP040098">
    <property type="protein sequence ID" value="QCQ21927.1"/>
    <property type="molecule type" value="Genomic_DNA"/>
</dbReference>
<name>A0A4P8L218_9BACT</name>
<evidence type="ECO:0000313" key="2">
    <source>
        <dbReference type="Proteomes" id="UP000298602"/>
    </source>
</evidence>
<gene>
    <name evidence="1" type="ORF">FDQ92_06905</name>
</gene>
<proteinExistence type="predicted"/>
<dbReference type="Pfam" id="PF05717">
    <property type="entry name" value="TnpB_IS66"/>
    <property type="match status" value="1"/>
</dbReference>
<keyword evidence="2" id="KW-1185">Reference proteome</keyword>
<dbReference type="RefSeq" id="WP_137423896.1">
    <property type="nucleotide sequence ID" value="NZ_CP040098.1"/>
</dbReference>
<dbReference type="InterPro" id="IPR008878">
    <property type="entry name" value="Transposase_IS66_Orf2"/>
</dbReference>